<sequence length="351" mass="41121">MTFESKMRPATEYSPPDRPCPRWGEQDDIEHGRNYRTTDGYSKFRSNFAACHELPVEHEVKSLKGFAYPKPFEVDMRSRMKDLPAPTRRVERGEHLEMFPKNDPSRQDRLGEHRLSEATRNSLETTRGKLYEKSRYQILLPGKYQASKENTEIQLFNINRTQCSKTTQHEDPTKDDHLEINDNEVRHSCFRVDDFNQNFPFVLSSIYNYRLPSSLHQPDDHLQEDYLSLLKLQEIADKKEVLHPQRIFHRPTVPDKIGVFMDSVKTEMNICEYDKTHQETVSESVVREIPEPCVGEWENSSVLYKLKLSGKAGTQQRYHSSHEEPLPDLRDNGKYSKRVNFYGFNSSAFRG</sequence>
<dbReference type="EMBL" id="UYJE01006740">
    <property type="protein sequence ID" value="VDI48472.1"/>
    <property type="molecule type" value="Genomic_DNA"/>
</dbReference>
<keyword evidence="3" id="KW-1185">Reference proteome</keyword>
<feature type="region of interest" description="Disordered" evidence="1">
    <location>
        <begin position="1"/>
        <end position="34"/>
    </location>
</feature>
<dbReference type="OrthoDB" id="5965030at2759"/>
<evidence type="ECO:0000256" key="1">
    <source>
        <dbReference type="SAM" id="MobiDB-lite"/>
    </source>
</evidence>
<reference evidence="2" key="1">
    <citation type="submission" date="2018-11" db="EMBL/GenBank/DDBJ databases">
        <authorList>
            <person name="Alioto T."/>
            <person name="Alioto T."/>
        </authorList>
    </citation>
    <scope>NUCLEOTIDE SEQUENCE</scope>
</reference>
<dbReference type="AlphaFoldDB" id="A0A8B6FFW8"/>
<comment type="caution">
    <text evidence="2">The sequence shown here is derived from an EMBL/GenBank/DDBJ whole genome shotgun (WGS) entry which is preliminary data.</text>
</comment>
<protein>
    <submittedName>
        <fullName evidence="2">Uncharacterized protein</fullName>
    </submittedName>
</protein>
<gene>
    <name evidence="2" type="ORF">MGAL_10B088246</name>
</gene>
<name>A0A8B6FFW8_MYTGA</name>
<evidence type="ECO:0000313" key="2">
    <source>
        <dbReference type="EMBL" id="VDI48472.1"/>
    </source>
</evidence>
<evidence type="ECO:0000313" key="3">
    <source>
        <dbReference type="Proteomes" id="UP000596742"/>
    </source>
</evidence>
<accession>A0A8B6FFW8</accession>
<dbReference type="Proteomes" id="UP000596742">
    <property type="component" value="Unassembled WGS sequence"/>
</dbReference>
<proteinExistence type="predicted"/>
<organism evidence="2 3">
    <name type="scientific">Mytilus galloprovincialis</name>
    <name type="common">Mediterranean mussel</name>
    <dbReference type="NCBI Taxonomy" id="29158"/>
    <lineage>
        <taxon>Eukaryota</taxon>
        <taxon>Metazoa</taxon>
        <taxon>Spiralia</taxon>
        <taxon>Lophotrochozoa</taxon>
        <taxon>Mollusca</taxon>
        <taxon>Bivalvia</taxon>
        <taxon>Autobranchia</taxon>
        <taxon>Pteriomorphia</taxon>
        <taxon>Mytilida</taxon>
        <taxon>Mytiloidea</taxon>
        <taxon>Mytilidae</taxon>
        <taxon>Mytilinae</taxon>
        <taxon>Mytilus</taxon>
    </lineage>
</organism>